<dbReference type="Pfam" id="PF01061">
    <property type="entry name" value="ABC2_membrane"/>
    <property type="match status" value="1"/>
</dbReference>
<evidence type="ECO:0000256" key="5">
    <source>
        <dbReference type="RuleBase" id="RU361157"/>
    </source>
</evidence>
<dbReference type="PANTHER" id="PTHR43077">
    <property type="entry name" value="TRANSPORT PERMEASE YVFS-RELATED"/>
    <property type="match status" value="1"/>
</dbReference>
<evidence type="ECO:0000256" key="2">
    <source>
        <dbReference type="ARBA" id="ARBA00022692"/>
    </source>
</evidence>
<evidence type="ECO:0000256" key="1">
    <source>
        <dbReference type="ARBA" id="ARBA00004141"/>
    </source>
</evidence>
<dbReference type="PATRIC" id="fig|698760.3.peg.2862"/>
<dbReference type="InterPro" id="IPR013525">
    <property type="entry name" value="ABC2_TM"/>
</dbReference>
<sequence>MAQAITMPLFFGSNALYPVSVMPGWLQTVSRINPLSYQVNALRGLLLGTPANLAVDFGVLLVAAVLSVVVASSLLGRLAR</sequence>
<name>L7FCP3_STRT8</name>
<accession>L7FCP3</accession>
<keyword evidence="3 5" id="KW-1133">Transmembrane helix</keyword>
<feature type="domain" description="ABC transmembrane type-2" evidence="6">
    <location>
        <begin position="1"/>
        <end position="78"/>
    </location>
</feature>
<dbReference type="AlphaFoldDB" id="L7FCP3"/>
<evidence type="ECO:0000256" key="4">
    <source>
        <dbReference type="ARBA" id="ARBA00023136"/>
    </source>
</evidence>
<evidence type="ECO:0000313" key="8">
    <source>
        <dbReference type="Proteomes" id="UP000010931"/>
    </source>
</evidence>
<keyword evidence="4 5" id="KW-0472">Membrane</keyword>
<dbReference type="PANTHER" id="PTHR43077:SF10">
    <property type="entry name" value="TRANSPORT PERMEASE PROTEIN"/>
    <property type="match status" value="1"/>
</dbReference>
<keyword evidence="5" id="KW-0813">Transport</keyword>
<dbReference type="GO" id="GO:0005886">
    <property type="term" value="C:plasma membrane"/>
    <property type="evidence" value="ECO:0007669"/>
    <property type="project" value="UniProtKB-SubCell"/>
</dbReference>
<evidence type="ECO:0000256" key="3">
    <source>
        <dbReference type="ARBA" id="ARBA00022989"/>
    </source>
</evidence>
<keyword evidence="2 5" id="KW-0812">Transmembrane</keyword>
<gene>
    <name evidence="7" type="ORF">STRTUCAR8_09759</name>
</gene>
<comment type="caution">
    <text evidence="7">The sequence shown here is derived from an EMBL/GenBank/DDBJ whole genome shotgun (WGS) entry which is preliminary data.</text>
</comment>
<dbReference type="PROSITE" id="PS51012">
    <property type="entry name" value="ABC_TM2"/>
    <property type="match status" value="1"/>
</dbReference>
<evidence type="ECO:0000259" key="6">
    <source>
        <dbReference type="PROSITE" id="PS51012"/>
    </source>
</evidence>
<protein>
    <recommendedName>
        <fullName evidence="5">Transport permease protein</fullName>
    </recommendedName>
</protein>
<keyword evidence="5" id="KW-1003">Cell membrane</keyword>
<evidence type="ECO:0000313" key="7">
    <source>
        <dbReference type="EMBL" id="ELP68420.1"/>
    </source>
</evidence>
<keyword evidence="8" id="KW-1185">Reference proteome</keyword>
<comment type="subcellular location">
    <subcellularLocation>
        <location evidence="5">Cell membrane</location>
        <topology evidence="5">Multi-pass membrane protein</topology>
    </subcellularLocation>
    <subcellularLocation>
        <location evidence="1">Membrane</location>
        <topology evidence="1">Multi-pass membrane protein</topology>
    </subcellularLocation>
</comment>
<dbReference type="STRING" id="85558.T45_08301"/>
<dbReference type="InterPro" id="IPR051328">
    <property type="entry name" value="T7SS_ABC-Transporter"/>
</dbReference>
<reference evidence="7 8" key="1">
    <citation type="journal article" date="2011" name="Plasmid">
        <title>Streptomyces turgidiscabies Car8 contains a modular pathogenicity island that shares virulence genes with other actinobacterial plant pathogens.</title>
        <authorList>
            <person name="Huguet-Tapia J.C."/>
            <person name="Badger J.H."/>
            <person name="Loria R."/>
            <person name="Pettis G.S."/>
        </authorList>
    </citation>
    <scope>NUCLEOTIDE SEQUENCE [LARGE SCALE GENOMIC DNA]</scope>
    <source>
        <strain evidence="7 8">Car8</strain>
    </source>
</reference>
<organism evidence="7 8">
    <name type="scientific">Streptomyces turgidiscabies (strain Car8)</name>
    <dbReference type="NCBI Taxonomy" id="698760"/>
    <lineage>
        <taxon>Bacteria</taxon>
        <taxon>Bacillati</taxon>
        <taxon>Actinomycetota</taxon>
        <taxon>Actinomycetes</taxon>
        <taxon>Kitasatosporales</taxon>
        <taxon>Streptomycetaceae</taxon>
        <taxon>Streptomyces</taxon>
    </lineage>
</organism>
<dbReference type="InterPro" id="IPR047817">
    <property type="entry name" value="ABC2_TM_bact-type"/>
</dbReference>
<proteinExistence type="inferred from homology"/>
<dbReference type="GO" id="GO:0140359">
    <property type="term" value="F:ABC-type transporter activity"/>
    <property type="evidence" value="ECO:0007669"/>
    <property type="project" value="InterPro"/>
</dbReference>
<comment type="similarity">
    <text evidence="5">Belongs to the ABC-2 integral membrane protein family.</text>
</comment>
<dbReference type="EMBL" id="AEJB01000212">
    <property type="protein sequence ID" value="ELP68420.1"/>
    <property type="molecule type" value="Genomic_DNA"/>
</dbReference>
<comment type="caution">
    <text evidence="5">Lacks conserved residue(s) required for the propagation of feature annotation.</text>
</comment>
<feature type="transmembrane region" description="Helical" evidence="5">
    <location>
        <begin position="53"/>
        <end position="75"/>
    </location>
</feature>
<dbReference type="Proteomes" id="UP000010931">
    <property type="component" value="Unassembled WGS sequence"/>
</dbReference>